<evidence type="ECO:0000256" key="3">
    <source>
        <dbReference type="SAM" id="SignalP"/>
    </source>
</evidence>
<feature type="compositionally biased region" description="Polar residues" evidence="1">
    <location>
        <begin position="159"/>
        <end position="168"/>
    </location>
</feature>
<reference evidence="4 5" key="1">
    <citation type="journal article" date="2018" name="Nat. Ecol. Evol.">
        <title>Genomic signatures of mitonuclear coevolution across populations of Tigriopus californicus.</title>
        <authorList>
            <person name="Barreto F.S."/>
            <person name="Watson E.T."/>
            <person name="Lima T.G."/>
            <person name="Willett C.S."/>
            <person name="Edmands S."/>
            <person name="Li W."/>
            <person name="Burton R.S."/>
        </authorList>
    </citation>
    <scope>NUCLEOTIDE SEQUENCE [LARGE SCALE GENOMIC DNA]</scope>
    <source>
        <strain evidence="4 5">San Diego</strain>
    </source>
</reference>
<evidence type="ECO:0000256" key="1">
    <source>
        <dbReference type="SAM" id="MobiDB-lite"/>
    </source>
</evidence>
<sequence length="343" mass="37911">MRNPSLILILSVWDVFASIHDCWNDEKLRKVNVAPARGGDGGDPGLSKFSNLVKCLSQQQSKNPGNQLDDNWGKWSNVAKGQFLPSWQGNPTMVPLGNNWPTGMKENRNRPGESWPAYQQPKPGVHPDDWGRSPIDSNADSSWTRRGQPADPPPGWSFGQENPSTNFQERPPYREREEVDFAPGRNEPAWNPPPPIEPIHERERDYVMITNEDTTALSLSRKYGYAIMVLSVVVLAVLMVATIFCCSSSNSTMSQPANQHQVPVGPFDTFSIYSYKGGGMGGGGGVGAGLDTLRSTGTLGGMSLHTETLKSSRSMGSRSSPQYRVSDIDPEFARRFEKENIHY</sequence>
<evidence type="ECO:0000256" key="2">
    <source>
        <dbReference type="SAM" id="Phobius"/>
    </source>
</evidence>
<dbReference type="EMBL" id="VCGU01000458">
    <property type="protein sequence ID" value="TRY64246.1"/>
    <property type="molecule type" value="Genomic_DNA"/>
</dbReference>
<evidence type="ECO:0000313" key="4">
    <source>
        <dbReference type="EMBL" id="TRY64246.1"/>
    </source>
</evidence>
<comment type="caution">
    <text evidence="4">The sequence shown here is derived from an EMBL/GenBank/DDBJ whole genome shotgun (WGS) entry which is preliminary data.</text>
</comment>
<dbReference type="OrthoDB" id="10663340at2759"/>
<keyword evidence="5" id="KW-1185">Reference proteome</keyword>
<proteinExistence type="predicted"/>
<feature type="chain" id="PRO_5021698283" evidence="3">
    <location>
        <begin position="18"/>
        <end position="343"/>
    </location>
</feature>
<gene>
    <name evidence="4" type="ORF">TCAL_10974</name>
</gene>
<accession>A0A553NFM3</accession>
<keyword evidence="3" id="KW-0732">Signal</keyword>
<keyword evidence="2" id="KW-0472">Membrane</keyword>
<feature type="signal peptide" evidence="3">
    <location>
        <begin position="1"/>
        <end position="17"/>
    </location>
</feature>
<dbReference type="Proteomes" id="UP000318571">
    <property type="component" value="Chromosome 10"/>
</dbReference>
<feature type="region of interest" description="Disordered" evidence="1">
    <location>
        <begin position="97"/>
        <end position="170"/>
    </location>
</feature>
<feature type="compositionally biased region" description="Polar residues" evidence="1">
    <location>
        <begin position="135"/>
        <end position="145"/>
    </location>
</feature>
<name>A0A553NFM3_TIGCA</name>
<evidence type="ECO:0000313" key="5">
    <source>
        <dbReference type="Proteomes" id="UP000318571"/>
    </source>
</evidence>
<keyword evidence="2" id="KW-0812">Transmembrane</keyword>
<organism evidence="4 5">
    <name type="scientific">Tigriopus californicus</name>
    <name type="common">Marine copepod</name>
    <dbReference type="NCBI Taxonomy" id="6832"/>
    <lineage>
        <taxon>Eukaryota</taxon>
        <taxon>Metazoa</taxon>
        <taxon>Ecdysozoa</taxon>
        <taxon>Arthropoda</taxon>
        <taxon>Crustacea</taxon>
        <taxon>Multicrustacea</taxon>
        <taxon>Hexanauplia</taxon>
        <taxon>Copepoda</taxon>
        <taxon>Harpacticoida</taxon>
        <taxon>Harpacticidae</taxon>
        <taxon>Tigriopus</taxon>
    </lineage>
</organism>
<keyword evidence="2" id="KW-1133">Transmembrane helix</keyword>
<feature type="transmembrane region" description="Helical" evidence="2">
    <location>
        <begin position="223"/>
        <end position="246"/>
    </location>
</feature>
<dbReference type="AlphaFoldDB" id="A0A553NFM3"/>
<protein>
    <submittedName>
        <fullName evidence="4">Uncharacterized protein</fullName>
    </submittedName>
</protein>